<feature type="domain" description="NAC" evidence="5">
    <location>
        <begin position="55"/>
        <end position="121"/>
    </location>
</feature>
<reference evidence="6 7" key="1">
    <citation type="submission" date="2024-08" db="EMBL/GenBank/DDBJ databases">
        <title>Insights into the chromosomal genome structure of Flemingia macrophylla.</title>
        <authorList>
            <person name="Ding Y."/>
            <person name="Zhao Y."/>
            <person name="Bi W."/>
            <person name="Wu M."/>
            <person name="Zhao G."/>
            <person name="Gong Y."/>
            <person name="Li W."/>
            <person name="Zhang P."/>
        </authorList>
    </citation>
    <scope>NUCLEOTIDE SEQUENCE [LARGE SCALE GENOMIC DNA]</scope>
    <source>
        <strain evidence="6">DYQJB</strain>
        <tissue evidence="6">Leaf</tissue>
    </source>
</reference>
<dbReference type="Pfam" id="PF02365">
    <property type="entry name" value="NAM"/>
    <property type="match status" value="1"/>
</dbReference>
<name>A0ABD1M2B9_9FABA</name>
<evidence type="ECO:0000256" key="3">
    <source>
        <dbReference type="ARBA" id="ARBA00023163"/>
    </source>
</evidence>
<dbReference type="GO" id="GO:0003677">
    <property type="term" value="F:DNA binding"/>
    <property type="evidence" value="ECO:0007669"/>
    <property type="project" value="UniProtKB-KW"/>
</dbReference>
<protein>
    <recommendedName>
        <fullName evidence="5">NAC domain-containing protein</fullName>
    </recommendedName>
</protein>
<dbReference type="SUPFAM" id="SSF101941">
    <property type="entry name" value="NAC domain"/>
    <property type="match status" value="1"/>
</dbReference>
<dbReference type="PANTHER" id="PTHR31744">
    <property type="entry name" value="PROTEIN CUP-SHAPED COTYLEDON 2-RELATED"/>
    <property type="match status" value="1"/>
</dbReference>
<organism evidence="6 7">
    <name type="scientific">Flemingia macrophylla</name>
    <dbReference type="NCBI Taxonomy" id="520843"/>
    <lineage>
        <taxon>Eukaryota</taxon>
        <taxon>Viridiplantae</taxon>
        <taxon>Streptophyta</taxon>
        <taxon>Embryophyta</taxon>
        <taxon>Tracheophyta</taxon>
        <taxon>Spermatophyta</taxon>
        <taxon>Magnoliopsida</taxon>
        <taxon>eudicotyledons</taxon>
        <taxon>Gunneridae</taxon>
        <taxon>Pentapetalae</taxon>
        <taxon>rosids</taxon>
        <taxon>fabids</taxon>
        <taxon>Fabales</taxon>
        <taxon>Fabaceae</taxon>
        <taxon>Papilionoideae</taxon>
        <taxon>50 kb inversion clade</taxon>
        <taxon>NPAAA clade</taxon>
        <taxon>indigoferoid/millettioid clade</taxon>
        <taxon>Phaseoleae</taxon>
        <taxon>Flemingia</taxon>
    </lineage>
</organism>
<dbReference type="InterPro" id="IPR036093">
    <property type="entry name" value="NAC_dom_sf"/>
</dbReference>
<sequence length="121" mass="13672">MNVNVEGRVEVQTNVSAESEMKLYHDVGVNGGFWCGVGSMENVSKPRKENQLFELPLGFRFHPTDEELINHYLTKKVVDNCFCALAIGEVDLNKCEPWNLPGESLIYLGFDELSPHVFILL</sequence>
<dbReference type="EMBL" id="JBGMDY010000006">
    <property type="protein sequence ID" value="KAL2329944.1"/>
    <property type="molecule type" value="Genomic_DNA"/>
</dbReference>
<keyword evidence="7" id="KW-1185">Reference proteome</keyword>
<dbReference type="PROSITE" id="PS51005">
    <property type="entry name" value="NAC"/>
    <property type="match status" value="1"/>
</dbReference>
<proteinExistence type="predicted"/>
<evidence type="ECO:0000256" key="1">
    <source>
        <dbReference type="ARBA" id="ARBA00023015"/>
    </source>
</evidence>
<dbReference type="InterPro" id="IPR003441">
    <property type="entry name" value="NAC-dom"/>
</dbReference>
<dbReference type="Proteomes" id="UP001603857">
    <property type="component" value="Unassembled WGS sequence"/>
</dbReference>
<keyword evidence="4" id="KW-0539">Nucleus</keyword>
<accession>A0ABD1M2B9</accession>
<dbReference type="AlphaFoldDB" id="A0ABD1M2B9"/>
<dbReference type="Gene3D" id="2.170.150.80">
    <property type="entry name" value="NAC domain"/>
    <property type="match status" value="1"/>
</dbReference>
<keyword evidence="2" id="KW-0238">DNA-binding</keyword>
<gene>
    <name evidence="6" type="ORF">Fmac_017525</name>
</gene>
<evidence type="ECO:0000313" key="6">
    <source>
        <dbReference type="EMBL" id="KAL2329944.1"/>
    </source>
</evidence>
<evidence type="ECO:0000256" key="2">
    <source>
        <dbReference type="ARBA" id="ARBA00023125"/>
    </source>
</evidence>
<dbReference type="PANTHER" id="PTHR31744:SF219">
    <property type="entry name" value="NAC DOMAIN-CONTAINING PROTEIN 4"/>
    <property type="match status" value="1"/>
</dbReference>
<keyword evidence="1" id="KW-0805">Transcription regulation</keyword>
<keyword evidence="3" id="KW-0804">Transcription</keyword>
<evidence type="ECO:0000256" key="4">
    <source>
        <dbReference type="ARBA" id="ARBA00023242"/>
    </source>
</evidence>
<evidence type="ECO:0000313" key="7">
    <source>
        <dbReference type="Proteomes" id="UP001603857"/>
    </source>
</evidence>
<evidence type="ECO:0000259" key="5">
    <source>
        <dbReference type="PROSITE" id="PS51005"/>
    </source>
</evidence>
<comment type="caution">
    <text evidence="6">The sequence shown here is derived from an EMBL/GenBank/DDBJ whole genome shotgun (WGS) entry which is preliminary data.</text>
</comment>